<protein>
    <submittedName>
        <fullName evidence="1">Uncharacterized protein</fullName>
    </submittedName>
</protein>
<gene>
    <name evidence="1" type="ORF">K444DRAFT_382102</name>
</gene>
<keyword evidence="2" id="KW-1185">Reference proteome</keyword>
<dbReference type="EMBL" id="KZ613787">
    <property type="protein sequence ID" value="PMD60863.1"/>
    <property type="molecule type" value="Genomic_DNA"/>
</dbReference>
<proteinExistence type="predicted"/>
<accession>A0A2J6TCY6</accession>
<organism evidence="1 2">
    <name type="scientific">Hyaloscypha bicolor E</name>
    <dbReference type="NCBI Taxonomy" id="1095630"/>
    <lineage>
        <taxon>Eukaryota</taxon>
        <taxon>Fungi</taxon>
        <taxon>Dikarya</taxon>
        <taxon>Ascomycota</taxon>
        <taxon>Pezizomycotina</taxon>
        <taxon>Leotiomycetes</taxon>
        <taxon>Helotiales</taxon>
        <taxon>Hyaloscyphaceae</taxon>
        <taxon>Hyaloscypha</taxon>
        <taxon>Hyaloscypha bicolor</taxon>
    </lineage>
</organism>
<evidence type="ECO:0000313" key="1">
    <source>
        <dbReference type="EMBL" id="PMD60863.1"/>
    </source>
</evidence>
<dbReference type="AlphaFoldDB" id="A0A2J6TCY6"/>
<dbReference type="GeneID" id="36580433"/>
<reference evidence="1 2" key="1">
    <citation type="submission" date="2016-04" db="EMBL/GenBank/DDBJ databases">
        <title>A degradative enzymes factory behind the ericoid mycorrhizal symbiosis.</title>
        <authorList>
            <consortium name="DOE Joint Genome Institute"/>
            <person name="Martino E."/>
            <person name="Morin E."/>
            <person name="Grelet G."/>
            <person name="Kuo A."/>
            <person name="Kohler A."/>
            <person name="Daghino S."/>
            <person name="Barry K."/>
            <person name="Choi C."/>
            <person name="Cichocki N."/>
            <person name="Clum A."/>
            <person name="Copeland A."/>
            <person name="Hainaut M."/>
            <person name="Haridas S."/>
            <person name="Labutti K."/>
            <person name="Lindquist E."/>
            <person name="Lipzen A."/>
            <person name="Khouja H.-R."/>
            <person name="Murat C."/>
            <person name="Ohm R."/>
            <person name="Olson A."/>
            <person name="Spatafora J."/>
            <person name="Veneault-Fourrey C."/>
            <person name="Henrissat B."/>
            <person name="Grigoriev I."/>
            <person name="Martin F."/>
            <person name="Perotto S."/>
        </authorList>
    </citation>
    <scope>NUCLEOTIDE SEQUENCE [LARGE SCALE GENOMIC DNA]</scope>
    <source>
        <strain evidence="1 2">E</strain>
    </source>
</reference>
<dbReference type="RefSeq" id="XP_024737767.1">
    <property type="nucleotide sequence ID" value="XM_024872352.1"/>
</dbReference>
<dbReference type="Proteomes" id="UP000235371">
    <property type="component" value="Unassembled WGS sequence"/>
</dbReference>
<dbReference type="InParanoid" id="A0A2J6TCY6"/>
<name>A0A2J6TCY6_9HELO</name>
<sequence>MLARVESCGLPSVLTGAVSWLLRTRSPKPSAPTSVARTGGLPMPTTPRVATTRWVPQAASPLVHVAALAFAASLVIKSESAMSLVLLLLEVEMQELPKDVALDFVEGGGLGYRAVFPEHLCDRPWFHDIFRGYWLV</sequence>
<evidence type="ECO:0000313" key="2">
    <source>
        <dbReference type="Proteomes" id="UP000235371"/>
    </source>
</evidence>